<name>A0A3E2HAA8_SCYLI</name>
<feature type="non-terminal residue" evidence="2">
    <location>
        <position position="1"/>
    </location>
</feature>
<dbReference type="EMBL" id="NCSJ02000103">
    <property type="protein sequence ID" value="RFU30339.1"/>
    <property type="molecule type" value="Genomic_DNA"/>
</dbReference>
<accession>A0A3E2HAA8</accession>
<feature type="compositionally biased region" description="Polar residues" evidence="1">
    <location>
        <begin position="1"/>
        <end position="17"/>
    </location>
</feature>
<protein>
    <submittedName>
        <fullName evidence="2">Uncharacterized protein</fullName>
    </submittedName>
</protein>
<feature type="non-terminal residue" evidence="2">
    <location>
        <position position="130"/>
    </location>
</feature>
<evidence type="ECO:0000256" key="1">
    <source>
        <dbReference type="SAM" id="MobiDB-lite"/>
    </source>
</evidence>
<evidence type="ECO:0000313" key="3">
    <source>
        <dbReference type="Proteomes" id="UP000258309"/>
    </source>
</evidence>
<gene>
    <name evidence="2" type="ORF">B7463_g6009</name>
</gene>
<organism evidence="2 3">
    <name type="scientific">Scytalidium lignicola</name>
    <name type="common">Hyphomycete</name>
    <dbReference type="NCBI Taxonomy" id="5539"/>
    <lineage>
        <taxon>Eukaryota</taxon>
        <taxon>Fungi</taxon>
        <taxon>Dikarya</taxon>
        <taxon>Ascomycota</taxon>
        <taxon>Pezizomycotina</taxon>
        <taxon>Leotiomycetes</taxon>
        <taxon>Leotiomycetes incertae sedis</taxon>
        <taxon>Scytalidium</taxon>
    </lineage>
</organism>
<sequence>MNQDLGTNIPVDNNNKQQLKEGFEEGFEEELEEGSEEVSEESSEDNSEEDQEGLTVGESSRALGKKLAPPLLKLDLGLVQVSRASSLDLDLDSELKDNVKQVLITIFKEVKIIKLDLFYEDRKKLKVYLV</sequence>
<evidence type="ECO:0000313" key="2">
    <source>
        <dbReference type="EMBL" id="RFU30339.1"/>
    </source>
</evidence>
<feature type="region of interest" description="Disordered" evidence="1">
    <location>
        <begin position="1"/>
        <end position="61"/>
    </location>
</feature>
<proteinExistence type="predicted"/>
<keyword evidence="3" id="KW-1185">Reference proteome</keyword>
<dbReference type="AlphaFoldDB" id="A0A3E2HAA8"/>
<feature type="compositionally biased region" description="Acidic residues" evidence="1">
    <location>
        <begin position="24"/>
        <end position="52"/>
    </location>
</feature>
<reference evidence="2 3" key="1">
    <citation type="submission" date="2018-05" db="EMBL/GenBank/DDBJ databases">
        <title>Draft genome sequence of Scytalidium lignicola DSM 105466, a ubiquitous saprotrophic fungus.</title>
        <authorList>
            <person name="Buettner E."/>
            <person name="Gebauer A.M."/>
            <person name="Hofrichter M."/>
            <person name="Liers C."/>
            <person name="Kellner H."/>
        </authorList>
    </citation>
    <scope>NUCLEOTIDE SEQUENCE [LARGE SCALE GENOMIC DNA]</scope>
    <source>
        <strain evidence="2 3">DSM 105466</strain>
    </source>
</reference>
<comment type="caution">
    <text evidence="2">The sequence shown here is derived from an EMBL/GenBank/DDBJ whole genome shotgun (WGS) entry which is preliminary data.</text>
</comment>
<dbReference type="Proteomes" id="UP000258309">
    <property type="component" value="Unassembled WGS sequence"/>
</dbReference>